<dbReference type="Proteomes" id="UP000199343">
    <property type="component" value="Unassembled WGS sequence"/>
</dbReference>
<evidence type="ECO:0000313" key="3">
    <source>
        <dbReference type="Proteomes" id="UP000199343"/>
    </source>
</evidence>
<protein>
    <recommendedName>
        <fullName evidence="1">OLD protein-like TOPRIM domain-containing protein</fullName>
    </recommendedName>
</protein>
<evidence type="ECO:0000313" key="2">
    <source>
        <dbReference type="EMBL" id="SCL71158.1"/>
    </source>
</evidence>
<dbReference type="RefSeq" id="WP_245715888.1">
    <property type="nucleotide sequence ID" value="NZ_FMIC01000002.1"/>
</dbReference>
<organism evidence="2 3">
    <name type="scientific">Micromonospora peucetia</name>
    <dbReference type="NCBI Taxonomy" id="47871"/>
    <lineage>
        <taxon>Bacteria</taxon>
        <taxon>Bacillati</taxon>
        <taxon>Actinomycetota</taxon>
        <taxon>Actinomycetes</taxon>
        <taxon>Micromonosporales</taxon>
        <taxon>Micromonosporaceae</taxon>
        <taxon>Micromonospora</taxon>
    </lineage>
</organism>
<dbReference type="Pfam" id="PF20469">
    <property type="entry name" value="OLD-like_TOPRIM"/>
    <property type="match status" value="1"/>
</dbReference>
<dbReference type="STRING" id="47871.GA0070608_4559"/>
<dbReference type="EMBL" id="FMIC01000002">
    <property type="protein sequence ID" value="SCL71158.1"/>
    <property type="molecule type" value="Genomic_DNA"/>
</dbReference>
<proteinExistence type="predicted"/>
<sequence length="214" mass="23027">MNARRRDRAELRRRGREAIVGSIRELAAGIDARAVVLVEGASDRVALETLAARRGRDLDADGVRVVAMGGATNIGHFLDRLGPAGRGLPLAGLYDEAEEGFFRRGLERCGLGAGLSRADMAALGFHVCVADLEDELIRAVGVDGVRDVLAAEGELRSFDLFQRQPAQRGRAVEAQLRRFLGTRSGRKSAYARLLVAALEPDRVPRSLDAALACV</sequence>
<dbReference type="CDD" id="cd01026">
    <property type="entry name" value="TOPRIM_OLD"/>
    <property type="match status" value="1"/>
</dbReference>
<evidence type="ECO:0000259" key="1">
    <source>
        <dbReference type="Pfam" id="PF20469"/>
    </source>
</evidence>
<dbReference type="InterPro" id="IPR034139">
    <property type="entry name" value="TOPRIM_OLD"/>
</dbReference>
<name>A0A1C6VXW0_9ACTN</name>
<dbReference type="AlphaFoldDB" id="A0A1C6VXW0"/>
<feature type="domain" description="OLD protein-like TOPRIM" evidence="1">
    <location>
        <begin position="32"/>
        <end position="81"/>
    </location>
</feature>
<accession>A0A1C6VXW0</accession>
<gene>
    <name evidence="2" type="ORF">GA0070608_4559</name>
</gene>
<reference evidence="3" key="1">
    <citation type="submission" date="2016-06" db="EMBL/GenBank/DDBJ databases">
        <authorList>
            <person name="Varghese N."/>
            <person name="Submissions Spin"/>
        </authorList>
    </citation>
    <scope>NUCLEOTIDE SEQUENCE [LARGE SCALE GENOMIC DNA]</scope>
    <source>
        <strain evidence="3">DSM 43363</strain>
    </source>
</reference>